<organism evidence="2 3">
    <name type="scientific">Athelia psychrophila</name>
    <dbReference type="NCBI Taxonomy" id="1759441"/>
    <lineage>
        <taxon>Eukaryota</taxon>
        <taxon>Fungi</taxon>
        <taxon>Dikarya</taxon>
        <taxon>Basidiomycota</taxon>
        <taxon>Agaricomycotina</taxon>
        <taxon>Agaricomycetes</taxon>
        <taxon>Agaricomycetidae</taxon>
        <taxon>Atheliales</taxon>
        <taxon>Atheliaceae</taxon>
        <taxon>Athelia</taxon>
    </lineage>
</organism>
<gene>
    <name evidence="2" type="ORF">FIBSPDRAFT_927621</name>
</gene>
<dbReference type="AlphaFoldDB" id="A0A166RPT3"/>
<feature type="region of interest" description="Disordered" evidence="1">
    <location>
        <begin position="25"/>
        <end position="60"/>
    </location>
</feature>
<evidence type="ECO:0000256" key="1">
    <source>
        <dbReference type="SAM" id="MobiDB-lite"/>
    </source>
</evidence>
<reference evidence="2 3" key="1">
    <citation type="journal article" date="2016" name="Mol. Biol. Evol.">
        <title>Comparative Genomics of Early-Diverging Mushroom-Forming Fungi Provides Insights into the Origins of Lignocellulose Decay Capabilities.</title>
        <authorList>
            <person name="Nagy L.G."/>
            <person name="Riley R."/>
            <person name="Tritt A."/>
            <person name="Adam C."/>
            <person name="Daum C."/>
            <person name="Floudas D."/>
            <person name="Sun H."/>
            <person name="Yadav J.S."/>
            <person name="Pangilinan J."/>
            <person name="Larsson K.H."/>
            <person name="Matsuura K."/>
            <person name="Barry K."/>
            <person name="Labutti K."/>
            <person name="Kuo R."/>
            <person name="Ohm R.A."/>
            <person name="Bhattacharya S.S."/>
            <person name="Shirouzu T."/>
            <person name="Yoshinaga Y."/>
            <person name="Martin F.M."/>
            <person name="Grigoriev I.V."/>
            <person name="Hibbett D.S."/>
        </authorList>
    </citation>
    <scope>NUCLEOTIDE SEQUENCE [LARGE SCALE GENOMIC DNA]</scope>
    <source>
        <strain evidence="2 3">CBS 109695</strain>
    </source>
</reference>
<sequence>MVRSAARVDAVVVAVASSRPPQRIRALRPRPYPPSRVPSRAHIQPPRLHPAAHTHSHAPASACTPAVLALGRTRTQLPSY</sequence>
<dbReference type="EMBL" id="KV417503">
    <property type="protein sequence ID" value="KZP28513.1"/>
    <property type="molecule type" value="Genomic_DNA"/>
</dbReference>
<evidence type="ECO:0000313" key="3">
    <source>
        <dbReference type="Proteomes" id="UP000076532"/>
    </source>
</evidence>
<evidence type="ECO:0000313" key="2">
    <source>
        <dbReference type="EMBL" id="KZP28513.1"/>
    </source>
</evidence>
<accession>A0A166RPT3</accession>
<keyword evidence="3" id="KW-1185">Reference proteome</keyword>
<feature type="non-terminal residue" evidence="2">
    <location>
        <position position="80"/>
    </location>
</feature>
<dbReference type="Proteomes" id="UP000076532">
    <property type="component" value="Unassembled WGS sequence"/>
</dbReference>
<name>A0A166RPT3_9AGAM</name>
<proteinExistence type="predicted"/>
<protein>
    <submittedName>
        <fullName evidence="2">Uncharacterized protein</fullName>
    </submittedName>
</protein>